<evidence type="ECO:0000313" key="1">
    <source>
        <dbReference type="EMBL" id="CAD9860275.1"/>
    </source>
</evidence>
<accession>A0A7S2XW71</accession>
<gene>
    <name evidence="1" type="ORF">FJAP1339_LOCUS2796</name>
</gene>
<sequence length="164" mass="17941">MNLSYLYVQGRQLSDGGMYIISVTDLDPAGVLIKAYNQVTSSEYYLSPSEDELEEAGLSRQKEDLKTLVESIDLTELSGGRTFLRSSLAGIKDPKVIPQGAEAAQFIKSIPAGTDTLPELLTTALSELCKVKPSGLDAVRWLGQWLLENNPNQPQIEEPIVEEA</sequence>
<dbReference type="AlphaFoldDB" id="A0A7S2XW71"/>
<protein>
    <submittedName>
        <fullName evidence="1">Uncharacterized protein</fullName>
    </submittedName>
</protein>
<dbReference type="Gene3D" id="1.20.890.10">
    <property type="entry name" value="cAMP-dependent protein kinase regulatory subunit, dimerization-anchoring domain"/>
    <property type="match status" value="1"/>
</dbReference>
<organism evidence="1">
    <name type="scientific">Fibrocapsa japonica</name>
    <dbReference type="NCBI Taxonomy" id="94617"/>
    <lineage>
        <taxon>Eukaryota</taxon>
        <taxon>Sar</taxon>
        <taxon>Stramenopiles</taxon>
        <taxon>Ochrophyta</taxon>
        <taxon>Raphidophyceae</taxon>
        <taxon>Chattonellales</taxon>
        <taxon>Chattonellaceae</taxon>
        <taxon>Fibrocapsa</taxon>
    </lineage>
</organism>
<dbReference type="EMBL" id="HBHR01005701">
    <property type="protein sequence ID" value="CAD9860275.1"/>
    <property type="molecule type" value="Transcribed_RNA"/>
</dbReference>
<name>A0A7S2XW71_9STRA</name>
<dbReference type="Pfam" id="PF05186">
    <property type="entry name" value="Dpy-30"/>
    <property type="match status" value="1"/>
</dbReference>
<reference evidence="1" key="1">
    <citation type="submission" date="2021-01" db="EMBL/GenBank/DDBJ databases">
        <authorList>
            <person name="Corre E."/>
            <person name="Pelletier E."/>
            <person name="Niang G."/>
            <person name="Scheremetjew M."/>
            <person name="Finn R."/>
            <person name="Kale V."/>
            <person name="Holt S."/>
            <person name="Cochrane G."/>
            <person name="Meng A."/>
            <person name="Brown T."/>
            <person name="Cohen L."/>
        </authorList>
    </citation>
    <scope>NUCLEOTIDE SEQUENCE</scope>
    <source>
        <strain evidence="1">CCMP1661</strain>
    </source>
</reference>
<dbReference type="InterPro" id="IPR007858">
    <property type="entry name" value="Dpy-30_motif"/>
</dbReference>
<proteinExistence type="predicted"/>